<dbReference type="EMBL" id="MU168015">
    <property type="protein sequence ID" value="KAG0138986.1"/>
    <property type="molecule type" value="Genomic_DNA"/>
</dbReference>
<name>A0A9P6N4S8_9BASI</name>
<feature type="non-terminal residue" evidence="1">
    <location>
        <position position="59"/>
    </location>
</feature>
<comment type="caution">
    <text evidence="1">The sequence shown here is derived from an EMBL/GenBank/DDBJ whole genome shotgun (WGS) entry which is preliminary data.</text>
</comment>
<protein>
    <submittedName>
        <fullName evidence="1">Uncharacterized protein</fullName>
    </submittedName>
</protein>
<sequence>MVGPLLQERPIVVTSILSSLLHYTPHTVLQTQLIQQSICLHLHKVQVQIDAAGSTRSEV</sequence>
<evidence type="ECO:0000313" key="2">
    <source>
        <dbReference type="Proteomes" id="UP000886653"/>
    </source>
</evidence>
<organism evidence="1 2">
    <name type="scientific">Cronartium quercuum f. sp. fusiforme G11</name>
    <dbReference type="NCBI Taxonomy" id="708437"/>
    <lineage>
        <taxon>Eukaryota</taxon>
        <taxon>Fungi</taxon>
        <taxon>Dikarya</taxon>
        <taxon>Basidiomycota</taxon>
        <taxon>Pucciniomycotina</taxon>
        <taxon>Pucciniomycetes</taxon>
        <taxon>Pucciniales</taxon>
        <taxon>Coleosporiaceae</taxon>
        <taxon>Cronartium</taxon>
    </lineage>
</organism>
<dbReference type="Proteomes" id="UP000886653">
    <property type="component" value="Unassembled WGS sequence"/>
</dbReference>
<proteinExistence type="predicted"/>
<evidence type="ECO:0000313" key="1">
    <source>
        <dbReference type="EMBL" id="KAG0138986.1"/>
    </source>
</evidence>
<gene>
    <name evidence="1" type="ORF">CROQUDRAFT_667074</name>
</gene>
<keyword evidence="2" id="KW-1185">Reference proteome</keyword>
<dbReference type="AlphaFoldDB" id="A0A9P6N4S8"/>
<accession>A0A9P6N4S8</accession>
<reference evidence="1" key="1">
    <citation type="submission" date="2013-11" db="EMBL/GenBank/DDBJ databases">
        <title>Genome sequence of the fusiform rust pathogen reveals effectors for host alternation and coevolution with pine.</title>
        <authorList>
            <consortium name="DOE Joint Genome Institute"/>
            <person name="Smith K."/>
            <person name="Pendleton A."/>
            <person name="Kubisiak T."/>
            <person name="Anderson C."/>
            <person name="Salamov A."/>
            <person name="Aerts A."/>
            <person name="Riley R."/>
            <person name="Clum A."/>
            <person name="Lindquist E."/>
            <person name="Ence D."/>
            <person name="Campbell M."/>
            <person name="Kronenberg Z."/>
            <person name="Feau N."/>
            <person name="Dhillon B."/>
            <person name="Hamelin R."/>
            <person name="Burleigh J."/>
            <person name="Smith J."/>
            <person name="Yandell M."/>
            <person name="Nelson C."/>
            <person name="Grigoriev I."/>
            <person name="Davis J."/>
        </authorList>
    </citation>
    <scope>NUCLEOTIDE SEQUENCE</scope>
    <source>
        <strain evidence="1">G11</strain>
    </source>
</reference>